<dbReference type="Pfam" id="PF12704">
    <property type="entry name" value="MacB_PCD"/>
    <property type="match status" value="1"/>
</dbReference>
<comment type="subcellular location">
    <subcellularLocation>
        <location evidence="1">Cell membrane</location>
        <topology evidence="1">Multi-pass membrane protein</topology>
    </subcellularLocation>
</comment>
<feature type="transmembrane region" description="Helical" evidence="6">
    <location>
        <begin position="680"/>
        <end position="702"/>
    </location>
</feature>
<feature type="transmembrane region" description="Helical" evidence="6">
    <location>
        <begin position="732"/>
        <end position="752"/>
    </location>
</feature>
<gene>
    <name evidence="9" type="ORF">DXB65_07315</name>
</gene>
<feature type="domain" description="ABC3 transporter permease C-terminal" evidence="7">
    <location>
        <begin position="683"/>
        <end position="796"/>
    </location>
</feature>
<feature type="domain" description="ABC3 transporter permease C-terminal" evidence="7">
    <location>
        <begin position="274"/>
        <end position="385"/>
    </location>
</feature>
<organism evidence="9 10">
    <name type="scientific">Bacteroides oleiciplenus</name>
    <dbReference type="NCBI Taxonomy" id="626931"/>
    <lineage>
        <taxon>Bacteria</taxon>
        <taxon>Pseudomonadati</taxon>
        <taxon>Bacteroidota</taxon>
        <taxon>Bacteroidia</taxon>
        <taxon>Bacteroidales</taxon>
        <taxon>Bacteroidaceae</taxon>
        <taxon>Bacteroides</taxon>
    </lineage>
</organism>
<evidence type="ECO:0000256" key="3">
    <source>
        <dbReference type="ARBA" id="ARBA00022692"/>
    </source>
</evidence>
<dbReference type="GO" id="GO:0022857">
    <property type="term" value="F:transmembrane transporter activity"/>
    <property type="evidence" value="ECO:0007669"/>
    <property type="project" value="TreeGrafter"/>
</dbReference>
<evidence type="ECO:0000313" key="10">
    <source>
        <dbReference type="Proteomes" id="UP000260983"/>
    </source>
</evidence>
<evidence type="ECO:0000256" key="2">
    <source>
        <dbReference type="ARBA" id="ARBA00022475"/>
    </source>
</evidence>
<evidence type="ECO:0000256" key="1">
    <source>
        <dbReference type="ARBA" id="ARBA00004651"/>
    </source>
</evidence>
<dbReference type="PROSITE" id="PS51257">
    <property type="entry name" value="PROKAR_LIPOPROTEIN"/>
    <property type="match status" value="1"/>
</dbReference>
<feature type="transmembrane region" description="Helical" evidence="6">
    <location>
        <begin position="269"/>
        <end position="290"/>
    </location>
</feature>
<feature type="transmembrane region" description="Helical" evidence="6">
    <location>
        <begin position="402"/>
        <end position="426"/>
    </location>
</feature>
<evidence type="ECO:0000259" key="8">
    <source>
        <dbReference type="Pfam" id="PF12704"/>
    </source>
</evidence>
<evidence type="ECO:0000313" key="9">
    <source>
        <dbReference type="EMBL" id="RGN37494.1"/>
    </source>
</evidence>
<keyword evidence="4 6" id="KW-1133">Transmembrane helix</keyword>
<comment type="caution">
    <text evidence="9">The sequence shown here is derived from an EMBL/GenBank/DDBJ whole genome shotgun (WGS) entry which is preliminary data.</text>
</comment>
<evidence type="ECO:0000256" key="5">
    <source>
        <dbReference type="ARBA" id="ARBA00023136"/>
    </source>
</evidence>
<dbReference type="InterPro" id="IPR003838">
    <property type="entry name" value="ABC3_permease_C"/>
</dbReference>
<feature type="domain" description="MacB-like periplasmic core" evidence="8">
    <location>
        <begin position="18"/>
        <end position="219"/>
    </location>
</feature>
<proteinExistence type="predicted"/>
<evidence type="ECO:0000259" key="7">
    <source>
        <dbReference type="Pfam" id="PF02687"/>
    </source>
</evidence>
<feature type="transmembrane region" description="Helical" evidence="6">
    <location>
        <begin position="361"/>
        <end position="381"/>
    </location>
</feature>
<dbReference type="RefSeq" id="WP_009127371.1">
    <property type="nucleotide sequence ID" value="NZ_CABKRN010000001.1"/>
</dbReference>
<dbReference type="Proteomes" id="UP000260983">
    <property type="component" value="Unassembled WGS sequence"/>
</dbReference>
<feature type="transmembrane region" description="Helical" evidence="6">
    <location>
        <begin position="326"/>
        <end position="349"/>
    </location>
</feature>
<feature type="transmembrane region" description="Helical" evidence="6">
    <location>
        <begin position="764"/>
        <end position="786"/>
    </location>
</feature>
<dbReference type="AlphaFoldDB" id="A0A3E5BIT4"/>
<dbReference type="Pfam" id="PF02687">
    <property type="entry name" value="FtsX"/>
    <property type="match status" value="2"/>
</dbReference>
<keyword evidence="3 6" id="KW-0812">Transmembrane</keyword>
<evidence type="ECO:0000256" key="6">
    <source>
        <dbReference type="SAM" id="Phobius"/>
    </source>
</evidence>
<dbReference type="InterPro" id="IPR050250">
    <property type="entry name" value="Macrolide_Exporter_MacB"/>
</dbReference>
<keyword evidence="5 6" id="KW-0472">Membrane</keyword>
<accession>A0A3E5BIT4</accession>
<name>A0A3E5BIT4_9BACE</name>
<dbReference type="GO" id="GO:0005886">
    <property type="term" value="C:plasma membrane"/>
    <property type="evidence" value="ECO:0007669"/>
    <property type="project" value="UniProtKB-SubCell"/>
</dbReference>
<evidence type="ECO:0000256" key="4">
    <source>
        <dbReference type="ARBA" id="ARBA00022989"/>
    </source>
</evidence>
<protein>
    <submittedName>
        <fullName evidence="9">ABC transporter permease</fullName>
    </submittedName>
</protein>
<dbReference type="PANTHER" id="PTHR30572:SF18">
    <property type="entry name" value="ABC-TYPE MACROLIDE FAMILY EXPORT SYSTEM PERMEASE COMPONENT 2"/>
    <property type="match status" value="1"/>
</dbReference>
<dbReference type="EMBL" id="QSUL01000004">
    <property type="protein sequence ID" value="RGN37494.1"/>
    <property type="molecule type" value="Genomic_DNA"/>
</dbReference>
<sequence>MKQILLSIRMLLRFKVYTFINLIGLVFSVSCALIIARYIHQENNVDHFCPELERTFLMTTVTQNGETYLAGAIDRNNDSNFKNPLLDPSVEKVSQFIPFSDDYIMVNNRRFTVQTMIADSLFLEMMPYPVIEGNSTVHSPDDVIMTKKLATRLFKHESPIGKTLKTSTGNIVTVTGVIDEPSTKASMQFDLVISIELSKSWSRMENQLVQLHRPEDVIQLNRKNKVPMQLKSYSDRAIYYQLVPLKGFYTNTTVATYDTLIYKGNQTSLNILTLISFLLLLVGMFNYINLHTVVMLKRAREFGIKKVFGANGKTVFLQLYSENFSLGAIALLFIWTFVEITRGIVTLWLEIPVVADLYFDIWLSVFLLLGMPLLTTIFPFLRYNYAPPIHSLRSISTGGNSVVSRVIFLSVQYIITICLVIAAIYFSRQLHYVLHYDLNYKTQDIIKCSLFSTDRTYGDVITSMEEWEAKRKEEDLKVESVKRKMDESPLFTQWTYGDSPIQMFPPHTECTASTGEKAKISVDFVDQKYMELFDFKLKEGRIWDDEKDQFAQYKFIINETAKKVFHIEDINKTKMQTDARMWFSVGTDASSNPPYEIVGVIEDFKMGHLANPVYPLAFCYSIGGHQQPLLASIVPGKRKEAIEFLEKVFHEINGEGEFNYSFIENEIATLYRDDQRTTRIYITFAMIAILISCLGLFGLSLYDIQQRYREIALRKVNGATARDIFRLLLRKYCYIFSIAFILASCISYILIHKYMESFYHHAPLSLWIFLTAGLLIALISLCTLGWQIHKAIKINPAKVLKGE</sequence>
<reference evidence="9 10" key="1">
    <citation type="submission" date="2018-08" db="EMBL/GenBank/DDBJ databases">
        <title>A genome reference for cultivated species of the human gut microbiota.</title>
        <authorList>
            <person name="Zou Y."/>
            <person name="Xue W."/>
            <person name="Luo G."/>
        </authorList>
    </citation>
    <scope>NUCLEOTIDE SEQUENCE [LARGE SCALE GENOMIC DNA]</scope>
    <source>
        <strain evidence="9 10">OM05-15BH</strain>
    </source>
</reference>
<dbReference type="PANTHER" id="PTHR30572">
    <property type="entry name" value="MEMBRANE COMPONENT OF TRANSPORTER-RELATED"/>
    <property type="match status" value="1"/>
</dbReference>
<dbReference type="InterPro" id="IPR025857">
    <property type="entry name" value="MacB_PCD"/>
</dbReference>
<feature type="transmembrane region" description="Helical" evidence="6">
    <location>
        <begin position="16"/>
        <end position="39"/>
    </location>
</feature>
<keyword evidence="2" id="KW-1003">Cell membrane</keyword>